<name>A0A7X1RK94_STRMT</name>
<reference evidence="1 2" key="1">
    <citation type="submission" date="2019-10" db="EMBL/GenBank/DDBJ databases">
        <title>Streptococcus mitis of the oral and urogenital tracts.</title>
        <authorList>
            <person name="Price T."/>
            <person name="Mores C.R."/>
            <person name="Putonti C."/>
            <person name="Wolfe A.J."/>
        </authorList>
    </citation>
    <scope>NUCLEOTIDE SEQUENCE [LARGE SCALE GENOMIC DNA]</scope>
    <source>
        <strain evidence="1 2">SM09</strain>
    </source>
</reference>
<proteinExistence type="predicted"/>
<dbReference type="Proteomes" id="UP000466247">
    <property type="component" value="Unassembled WGS sequence"/>
</dbReference>
<comment type="caution">
    <text evidence="1">The sequence shown here is derived from an EMBL/GenBank/DDBJ whole genome shotgun (WGS) entry which is preliminary data.</text>
</comment>
<gene>
    <name evidence="1" type="ORF">GEZ71_05865</name>
</gene>
<dbReference type="EMBL" id="WIKC01000005">
    <property type="protein sequence ID" value="MQQ50581.1"/>
    <property type="molecule type" value="Genomic_DNA"/>
</dbReference>
<protein>
    <submittedName>
        <fullName evidence="1">Uncharacterized protein</fullName>
    </submittedName>
</protein>
<organism evidence="1 2">
    <name type="scientific">Streptococcus mitis</name>
    <dbReference type="NCBI Taxonomy" id="28037"/>
    <lineage>
        <taxon>Bacteria</taxon>
        <taxon>Bacillati</taxon>
        <taxon>Bacillota</taxon>
        <taxon>Bacilli</taxon>
        <taxon>Lactobacillales</taxon>
        <taxon>Streptococcaceae</taxon>
        <taxon>Streptococcus</taxon>
        <taxon>Streptococcus mitis group</taxon>
    </lineage>
</organism>
<sequence length="65" mass="7374">MKAGKKPLKSEKRTISGVQKLDIMRFIMGRFTFSSPKIVFLPHLSAMLQIYKSSKLTTSRPCSVK</sequence>
<dbReference type="AlphaFoldDB" id="A0A7X1RK94"/>
<evidence type="ECO:0000313" key="1">
    <source>
        <dbReference type="EMBL" id="MQQ50581.1"/>
    </source>
</evidence>
<evidence type="ECO:0000313" key="2">
    <source>
        <dbReference type="Proteomes" id="UP000466247"/>
    </source>
</evidence>
<accession>A0A7X1RK94</accession>